<organism evidence="2 3">
    <name type="scientific">Seminavis robusta</name>
    <dbReference type="NCBI Taxonomy" id="568900"/>
    <lineage>
        <taxon>Eukaryota</taxon>
        <taxon>Sar</taxon>
        <taxon>Stramenopiles</taxon>
        <taxon>Ochrophyta</taxon>
        <taxon>Bacillariophyta</taxon>
        <taxon>Bacillariophyceae</taxon>
        <taxon>Bacillariophycidae</taxon>
        <taxon>Naviculales</taxon>
        <taxon>Naviculaceae</taxon>
        <taxon>Seminavis</taxon>
    </lineage>
</organism>
<feature type="signal peptide" evidence="1">
    <location>
        <begin position="1"/>
        <end position="23"/>
    </location>
</feature>
<feature type="chain" id="PRO_5040413765" evidence="1">
    <location>
        <begin position="24"/>
        <end position="853"/>
    </location>
</feature>
<protein>
    <submittedName>
        <fullName evidence="2">Peptidase C11, clostripain</fullName>
    </submittedName>
</protein>
<comment type="caution">
    <text evidence="2">The sequence shown here is derived from an EMBL/GenBank/DDBJ whole genome shotgun (WGS) entry which is preliminary data.</text>
</comment>
<evidence type="ECO:0000313" key="2">
    <source>
        <dbReference type="EMBL" id="CAB9519585.1"/>
    </source>
</evidence>
<name>A0A9N8EFR7_9STRA</name>
<gene>
    <name evidence="2" type="ORF">SEMRO_1028_G233160.1</name>
</gene>
<sequence length="853" mass="92129">MRFHHKLLFVGMAALLMFKDTNASTCLMIYMMADNEAELFLRQSYGELALSQLVTDTDTRTWVYYDAHNQGGQALPNTVDGSGNLVTETFTGSRYITYDGSFAKMRIDLELAGEQNSDTQTTVQDFLDHALADCLDGGFDSLMAVFASTGGGFAGFGGDENVRKLLQANANVASAIRSSLDAAGGPEKLEVLGFDASLMAALGAADDYMDVAEHLLASESIMPGHGWPYADLTSSTTALALATQIVSTFADTPQGDSSLATGIPPHATPKTISLGGDVSLHAFVSRARDSAVTFTNLVDAVGSRDLSSMDLGSYLSTFQTLCNPKESLQSTLSSAIAAYNDMFVARQVGPGTAPGTGMHVAWPSQQEFNLNPALWNQLLFDNRNYVTEIVPEFRAFLEWYLLSPAPPSFNNGTAASACGASAENPSGIEAKTSLILDDSIAISDTNVSLVATISSNVSQLLVEYGMDVSGAPLNELLESRGYIPGSNEYMYMLGGNLPTTYNGNNASASWDRRFYFLNVSGTVDPLYVYNDGDGSRRVPCMYFHEENGEGLAALTFLDYLFFHFNYWIDQGAHYCFLLFSEDDKTRRIDDNLALYITNAAGVWMEQPRSAGGNVVPLIYVDAYVVRRQLTTLPGGINQTNFRWTEDLVYNIETMDAAQVFDETYPAYEGIVVGMSAYNPFASPETRFNDVLRRMATDESQPVLNDTDIGCPGLDFDANCEACLEAGCVVTAGYCLADCSVQGVSCWDMQYHPNNAVADVCLMVIQERDDAETCGDAEVQTCETCTSTVRSDGESTCGWYETYCGIGDGCDFQGTCPVDTCEPSAPEAVAKALPIDDPPSSGYRAGKAALFDGV</sequence>
<keyword evidence="1" id="KW-0732">Signal</keyword>
<evidence type="ECO:0000256" key="1">
    <source>
        <dbReference type="SAM" id="SignalP"/>
    </source>
</evidence>
<evidence type="ECO:0000313" key="3">
    <source>
        <dbReference type="Proteomes" id="UP001153069"/>
    </source>
</evidence>
<accession>A0A9N8EFR7</accession>
<dbReference type="PANTHER" id="PTHR37835:SF1">
    <property type="entry name" value="ALPHA-CLOSTRIPAIN"/>
    <property type="match status" value="1"/>
</dbReference>
<proteinExistence type="predicted"/>
<dbReference type="AlphaFoldDB" id="A0A9N8EFR7"/>
<dbReference type="EMBL" id="CAICTM010001026">
    <property type="protein sequence ID" value="CAB9519585.1"/>
    <property type="molecule type" value="Genomic_DNA"/>
</dbReference>
<dbReference type="Proteomes" id="UP001153069">
    <property type="component" value="Unassembled WGS sequence"/>
</dbReference>
<dbReference type="PANTHER" id="PTHR37835">
    <property type="entry name" value="ALPHA-CLOSTRIPAIN"/>
    <property type="match status" value="1"/>
</dbReference>
<keyword evidence="3" id="KW-1185">Reference proteome</keyword>
<reference evidence="2" key="1">
    <citation type="submission" date="2020-06" db="EMBL/GenBank/DDBJ databases">
        <authorList>
            <consortium name="Plant Systems Biology data submission"/>
        </authorList>
    </citation>
    <scope>NUCLEOTIDE SEQUENCE</scope>
    <source>
        <strain evidence="2">D6</strain>
    </source>
</reference>
<dbReference type="InterPro" id="IPR005077">
    <property type="entry name" value="Peptidase_C11"/>
</dbReference>
<dbReference type="Pfam" id="PF03415">
    <property type="entry name" value="Peptidase_C11"/>
    <property type="match status" value="1"/>
</dbReference>